<evidence type="ECO:0000313" key="3">
    <source>
        <dbReference type="Proteomes" id="UP001317532"/>
    </source>
</evidence>
<dbReference type="EMBL" id="AP025523">
    <property type="protein sequence ID" value="BDE06671.1"/>
    <property type="molecule type" value="Genomic_DNA"/>
</dbReference>
<dbReference type="KEGG" id="vab:WPS_19470"/>
<dbReference type="AlphaFoldDB" id="A0AAN2CA33"/>
<reference evidence="2 3" key="1">
    <citation type="journal article" date="2022" name="ISME Commun">
        <title>Vulcanimicrobium alpinus gen. nov. sp. nov., the first cultivated representative of the candidate phylum 'Eremiobacterota', is a metabolically versatile aerobic anoxygenic phototroph.</title>
        <authorList>
            <person name="Yabe S."/>
            <person name="Muto K."/>
            <person name="Abe K."/>
            <person name="Yokota A."/>
            <person name="Staudigel H."/>
            <person name="Tebo B.M."/>
        </authorList>
    </citation>
    <scope>NUCLEOTIDE SEQUENCE [LARGE SCALE GENOMIC DNA]</scope>
    <source>
        <strain evidence="2 3">WC8-2</strain>
    </source>
</reference>
<evidence type="ECO:0000256" key="1">
    <source>
        <dbReference type="SAM" id="Phobius"/>
    </source>
</evidence>
<keyword evidence="1" id="KW-0472">Membrane</keyword>
<organism evidence="2 3">
    <name type="scientific">Vulcanimicrobium alpinum</name>
    <dbReference type="NCBI Taxonomy" id="3016050"/>
    <lineage>
        <taxon>Bacteria</taxon>
        <taxon>Bacillati</taxon>
        <taxon>Vulcanimicrobiota</taxon>
        <taxon>Vulcanimicrobiia</taxon>
        <taxon>Vulcanimicrobiales</taxon>
        <taxon>Vulcanimicrobiaceae</taxon>
        <taxon>Vulcanimicrobium</taxon>
    </lineage>
</organism>
<protein>
    <submittedName>
        <fullName evidence="2">Uncharacterized protein</fullName>
    </submittedName>
</protein>
<keyword evidence="3" id="KW-1185">Reference proteome</keyword>
<keyword evidence="1" id="KW-0812">Transmembrane</keyword>
<name>A0AAN2CA33_UNVUL</name>
<sequence length="48" mass="5447">MEQQYRGGFWIFLIALVVMVAVVVFRVDLVLEAAAQLRHFSGAITQPR</sequence>
<feature type="transmembrane region" description="Helical" evidence="1">
    <location>
        <begin position="7"/>
        <end position="27"/>
    </location>
</feature>
<dbReference type="Proteomes" id="UP001317532">
    <property type="component" value="Chromosome"/>
</dbReference>
<keyword evidence="1" id="KW-1133">Transmembrane helix</keyword>
<gene>
    <name evidence="2" type="ORF">WPS_19470</name>
</gene>
<accession>A0AAN2CA33</accession>
<proteinExistence type="predicted"/>
<evidence type="ECO:0000313" key="2">
    <source>
        <dbReference type="EMBL" id="BDE06671.1"/>
    </source>
</evidence>
<dbReference type="RefSeq" id="WP_317994319.1">
    <property type="nucleotide sequence ID" value="NZ_AP025523.1"/>
</dbReference>